<dbReference type="OrthoDB" id="10053647at2759"/>
<accession>A0A8S3QKN9</accession>
<protein>
    <recommendedName>
        <fullName evidence="2">Integrase catalytic domain-containing protein</fullName>
    </recommendedName>
</protein>
<dbReference type="SUPFAM" id="SSF50630">
    <property type="entry name" value="Acid proteases"/>
    <property type="match status" value="1"/>
</dbReference>
<gene>
    <name evidence="3" type="ORF">MEDL_10883</name>
</gene>
<feature type="region of interest" description="Disordered" evidence="1">
    <location>
        <begin position="948"/>
        <end position="1051"/>
    </location>
</feature>
<evidence type="ECO:0000259" key="2">
    <source>
        <dbReference type="PROSITE" id="PS50994"/>
    </source>
</evidence>
<evidence type="ECO:0000313" key="3">
    <source>
        <dbReference type="EMBL" id="CAG2195973.1"/>
    </source>
</evidence>
<feature type="compositionally biased region" description="Polar residues" evidence="1">
    <location>
        <begin position="1020"/>
        <end position="1036"/>
    </location>
</feature>
<feature type="compositionally biased region" description="Polar residues" evidence="1">
    <location>
        <begin position="955"/>
        <end position="964"/>
    </location>
</feature>
<reference evidence="3" key="1">
    <citation type="submission" date="2021-03" db="EMBL/GenBank/DDBJ databases">
        <authorList>
            <person name="Bekaert M."/>
        </authorList>
    </citation>
    <scope>NUCLEOTIDE SEQUENCE</scope>
</reference>
<dbReference type="InterPro" id="IPR036397">
    <property type="entry name" value="RNaseH_sf"/>
</dbReference>
<dbReference type="FunFam" id="3.10.20.370:FF:000001">
    <property type="entry name" value="Retrovirus-related Pol polyprotein from transposon 17.6-like protein"/>
    <property type="match status" value="1"/>
</dbReference>
<dbReference type="CDD" id="cd05481">
    <property type="entry name" value="retropepsin_like_LTR_1"/>
    <property type="match status" value="1"/>
</dbReference>
<dbReference type="Pfam" id="PF17921">
    <property type="entry name" value="Integrase_H2C2"/>
    <property type="match status" value="1"/>
</dbReference>
<dbReference type="SUPFAM" id="SSF53098">
    <property type="entry name" value="Ribonuclease H-like"/>
    <property type="match status" value="1"/>
</dbReference>
<dbReference type="GO" id="GO:0003676">
    <property type="term" value="F:nucleic acid binding"/>
    <property type="evidence" value="ECO:0007669"/>
    <property type="project" value="InterPro"/>
</dbReference>
<dbReference type="CDD" id="cd09274">
    <property type="entry name" value="RNase_HI_RT_Ty3"/>
    <property type="match status" value="1"/>
</dbReference>
<feature type="compositionally biased region" description="Polar residues" evidence="1">
    <location>
        <begin position="982"/>
        <end position="1013"/>
    </location>
</feature>
<organism evidence="3 4">
    <name type="scientific">Mytilus edulis</name>
    <name type="common">Blue mussel</name>
    <dbReference type="NCBI Taxonomy" id="6550"/>
    <lineage>
        <taxon>Eukaryota</taxon>
        <taxon>Metazoa</taxon>
        <taxon>Spiralia</taxon>
        <taxon>Lophotrochozoa</taxon>
        <taxon>Mollusca</taxon>
        <taxon>Bivalvia</taxon>
        <taxon>Autobranchia</taxon>
        <taxon>Pteriomorphia</taxon>
        <taxon>Mytilida</taxon>
        <taxon>Mytiloidea</taxon>
        <taxon>Mytilidae</taxon>
        <taxon>Mytilinae</taxon>
        <taxon>Mytilus</taxon>
    </lineage>
</organism>
<dbReference type="InterPro" id="IPR001584">
    <property type="entry name" value="Integrase_cat-core"/>
</dbReference>
<feature type="region of interest" description="Disordered" evidence="1">
    <location>
        <begin position="58"/>
        <end position="77"/>
    </location>
</feature>
<name>A0A8S3QKN9_MYTED</name>
<dbReference type="Pfam" id="PF00665">
    <property type="entry name" value="rve"/>
    <property type="match status" value="1"/>
</dbReference>
<dbReference type="FunFam" id="1.10.340.70:FF:000003">
    <property type="entry name" value="Protein CBG25708"/>
    <property type="match status" value="1"/>
</dbReference>
<dbReference type="Pfam" id="PF17919">
    <property type="entry name" value="RT_RNaseH_2"/>
    <property type="match status" value="1"/>
</dbReference>
<dbReference type="Gene3D" id="3.30.70.270">
    <property type="match status" value="2"/>
</dbReference>
<dbReference type="Gene3D" id="1.10.340.70">
    <property type="match status" value="1"/>
</dbReference>
<sequence length="1051" mass="120402">MENQQSGESVSKYYTELKLIAAHCGYGALEESLIRDQIVCGIKDTQERIKEIENSPAEVHAVKSPSHGASARHKNNYETPKSKIDCRYCGRKHEPSKQKCPAYGQSCRKCNKKDHFAAVYGRSKPQQHKSRGNQTNQRVNLMCDDEDSDEYYETIKTVTGTTTKHVYATMNVNDRPIKFQIDSGASCNVIPMNKLKGLECKIVKSSTVLTTYDNSEIRPLGKTTLKLVNAKNGKSYAETFIVVKENTTPILGNQTIQHMNLVTINYDNIQALDINEISLSEKSVLRQYKDVFDGTGCETDEAASRDHDRNFRALMERCRDKNLKLNSDKLKFKQTEVRFVGHLLTNAGVRADPDKVKAVTKMPIPTDVSAVKRFVGFVTYLSKFLPKLSDLCEPLRKLTVQNAEWCWLDAHDRAVSEIKKLVCASPVLRYYDPKEELTLQCDASLTGLGASLLQNGQPITFASRALTDVETRYAQIEKEMLAVVFGLERFHQYTYGPIVNVDSDHKPLESIVKKSLLAAPRRLQRMLLRIQQYNYNIRYKPGSTMYIADTLSRAYLKETDTTSFEKDLEVINMVKYLPMTESRVKDIKLHSQDDESLQVLQTTVLHGWPIKREDTPSLAKPYFDFRDEITVQDGILFRGERAIIPRTLRMDMMQRIHSSHIGIGGSLRRAKECLYWPGMHSDITQYIQSCETCQMFENKQQKETSIPHEVPDRPWAKVGTDLCSFEGKDYLVTVDYFSNFWEIDFLESTKPKTVIRKLRALFARYGIPDTVISDNGPQFSCNEFAKFATEWEFDHKTSSPTYPQSNGKAEQAVKSAKRLMKRARKDSKDIYLSILDFRNTPTEGMFSSPSQRLMCRRTKTRLPISSSLLKPHIPLFASKEIERNKDQQCQYYERNARDLQELENGQRVWISPKPNDRTKTWTKGIIKRKVDIRSYEVNTDQGQKLRRNRRDIRISSGTNKQSDNYVRPNDIDLNLYRIPENAPSTDNRPNQNIDNTQTATPPRSPSMEPSVSQPDVDCNPSVQPIRNPQSTNTRSGRQVKFPQKYNDFDTG</sequence>
<dbReference type="InterPro" id="IPR043502">
    <property type="entry name" value="DNA/RNA_pol_sf"/>
</dbReference>
<dbReference type="AlphaFoldDB" id="A0A8S3QKN9"/>
<dbReference type="Gene3D" id="2.40.70.10">
    <property type="entry name" value="Acid Proteases"/>
    <property type="match status" value="1"/>
</dbReference>
<dbReference type="InterPro" id="IPR043128">
    <property type="entry name" value="Rev_trsase/Diguanyl_cyclase"/>
</dbReference>
<dbReference type="Gene3D" id="3.30.420.10">
    <property type="entry name" value="Ribonuclease H-like superfamily/Ribonuclease H"/>
    <property type="match status" value="1"/>
</dbReference>
<comment type="caution">
    <text evidence="3">The sequence shown here is derived from an EMBL/GenBank/DDBJ whole genome shotgun (WGS) entry which is preliminary data.</text>
</comment>
<dbReference type="PANTHER" id="PTHR37984:SF8">
    <property type="entry name" value="CCHC-TYPE DOMAIN-CONTAINING PROTEIN"/>
    <property type="match status" value="1"/>
</dbReference>
<dbReference type="InterPro" id="IPR050951">
    <property type="entry name" value="Retrovirus_Pol_polyprotein"/>
</dbReference>
<dbReference type="EMBL" id="CAJPWZ010000540">
    <property type="protein sequence ID" value="CAG2195973.1"/>
    <property type="molecule type" value="Genomic_DNA"/>
</dbReference>
<dbReference type="PANTHER" id="PTHR37984">
    <property type="entry name" value="PROTEIN CBG26694"/>
    <property type="match status" value="1"/>
</dbReference>
<proteinExistence type="predicted"/>
<evidence type="ECO:0000313" key="4">
    <source>
        <dbReference type="Proteomes" id="UP000683360"/>
    </source>
</evidence>
<feature type="domain" description="Integrase catalytic" evidence="2">
    <location>
        <begin position="710"/>
        <end position="879"/>
    </location>
</feature>
<dbReference type="GO" id="GO:0015074">
    <property type="term" value="P:DNA integration"/>
    <property type="evidence" value="ECO:0007669"/>
    <property type="project" value="InterPro"/>
</dbReference>
<dbReference type="Proteomes" id="UP000683360">
    <property type="component" value="Unassembled WGS sequence"/>
</dbReference>
<dbReference type="PROSITE" id="PS50994">
    <property type="entry name" value="INTEGRASE"/>
    <property type="match status" value="1"/>
</dbReference>
<keyword evidence="4" id="KW-1185">Reference proteome</keyword>
<dbReference type="InterPro" id="IPR021109">
    <property type="entry name" value="Peptidase_aspartic_dom_sf"/>
</dbReference>
<dbReference type="InterPro" id="IPR041588">
    <property type="entry name" value="Integrase_H2C2"/>
</dbReference>
<evidence type="ECO:0000256" key="1">
    <source>
        <dbReference type="SAM" id="MobiDB-lite"/>
    </source>
</evidence>
<dbReference type="InterPro" id="IPR012337">
    <property type="entry name" value="RNaseH-like_sf"/>
</dbReference>
<dbReference type="InterPro" id="IPR041577">
    <property type="entry name" value="RT_RNaseH_2"/>
</dbReference>
<dbReference type="FunFam" id="3.30.70.270:FF:000026">
    <property type="entry name" value="Transposon Ty3-G Gag-Pol polyprotein"/>
    <property type="match status" value="1"/>
</dbReference>
<dbReference type="FunFam" id="3.30.420.10:FF:000063">
    <property type="entry name" value="Retrovirus-related Pol polyprotein from transposon 297-like Protein"/>
    <property type="match status" value="1"/>
</dbReference>
<dbReference type="SUPFAM" id="SSF56672">
    <property type="entry name" value="DNA/RNA polymerases"/>
    <property type="match status" value="1"/>
</dbReference>